<evidence type="ECO:0000256" key="1">
    <source>
        <dbReference type="SAM" id="Coils"/>
    </source>
</evidence>
<dbReference type="PANTHER" id="PTHR45023:SF4">
    <property type="entry name" value="GLYCINE-RICH PROTEIN-RELATED"/>
    <property type="match status" value="1"/>
</dbReference>
<gene>
    <name evidence="2" type="ORF">GIB67_041240</name>
</gene>
<evidence type="ECO:0000313" key="2">
    <source>
        <dbReference type="EMBL" id="KAF6153974.1"/>
    </source>
</evidence>
<dbReference type="EMBL" id="JACGCM010001548">
    <property type="protein sequence ID" value="KAF6153974.1"/>
    <property type="molecule type" value="Genomic_DNA"/>
</dbReference>
<accession>A0A7J7MGT0</accession>
<sequence>MSRSAEDFYDHCVTVGPKAVQCNYCNKVIITGITCSKEHLSTQRGSVIECPNAPTDLRKLAIQALKEMRQNKRSRRHCGIGNLKDRRMTTVTKLKISLIVLKMPANPIFIPRREVGVNLNLRGLEIEKLPFKPGCMGSEAARIAVQQGSIEKTKDEKKEDKLAKSKVGSLNKYFGKIQQPGTSNEVLVTENVYEDHGDVNMGITKDLGIKAVIEETENVIEEIGNENNIEEVENECVNEENENANNIEEVDEENVHVSEDRIKSNSHQLDVFWDSVLDAFHDFYQQDGEQVERSVSSLKNHWSNMNRAYKVYGTCLKNVMQGPISGMQRENLGDAAKMIYEAHGKSKWLYKDAYEVLCCHQCWKILYDQHPDTLARNVRMKQI</sequence>
<protein>
    <submittedName>
        <fullName evidence="2">Uncharacterized protein</fullName>
    </submittedName>
</protein>
<reference evidence="2 3" key="1">
    <citation type="journal article" date="2020" name="IScience">
        <title>Genome Sequencing of the Endangered Kingdonia uniflora (Circaeasteraceae, Ranunculales) Reveals Potential Mechanisms of Evolutionary Specialization.</title>
        <authorList>
            <person name="Sun Y."/>
            <person name="Deng T."/>
            <person name="Zhang A."/>
            <person name="Moore M.J."/>
            <person name="Landis J.B."/>
            <person name="Lin N."/>
            <person name="Zhang H."/>
            <person name="Zhang X."/>
            <person name="Huang J."/>
            <person name="Zhang X."/>
            <person name="Sun H."/>
            <person name="Wang H."/>
        </authorList>
    </citation>
    <scope>NUCLEOTIDE SEQUENCE [LARGE SCALE GENOMIC DNA]</scope>
    <source>
        <strain evidence="2">TB1705</strain>
        <tissue evidence="2">Leaf</tissue>
    </source>
</reference>
<dbReference type="AlphaFoldDB" id="A0A7J7MGT0"/>
<keyword evidence="1" id="KW-0175">Coiled coil</keyword>
<feature type="coiled-coil region" evidence="1">
    <location>
        <begin position="213"/>
        <end position="249"/>
    </location>
</feature>
<organism evidence="2 3">
    <name type="scientific">Kingdonia uniflora</name>
    <dbReference type="NCBI Taxonomy" id="39325"/>
    <lineage>
        <taxon>Eukaryota</taxon>
        <taxon>Viridiplantae</taxon>
        <taxon>Streptophyta</taxon>
        <taxon>Embryophyta</taxon>
        <taxon>Tracheophyta</taxon>
        <taxon>Spermatophyta</taxon>
        <taxon>Magnoliopsida</taxon>
        <taxon>Ranunculales</taxon>
        <taxon>Circaeasteraceae</taxon>
        <taxon>Kingdonia</taxon>
    </lineage>
</organism>
<comment type="caution">
    <text evidence="2">The sequence shown here is derived from an EMBL/GenBank/DDBJ whole genome shotgun (WGS) entry which is preliminary data.</text>
</comment>
<evidence type="ECO:0000313" key="3">
    <source>
        <dbReference type="Proteomes" id="UP000541444"/>
    </source>
</evidence>
<proteinExistence type="predicted"/>
<dbReference type="PANTHER" id="PTHR45023">
    <property type="match status" value="1"/>
</dbReference>
<keyword evidence="3" id="KW-1185">Reference proteome</keyword>
<dbReference type="Proteomes" id="UP000541444">
    <property type="component" value="Unassembled WGS sequence"/>
</dbReference>
<name>A0A7J7MGT0_9MAGN</name>